<dbReference type="InterPro" id="IPR010513">
    <property type="entry name" value="KEN_dom"/>
</dbReference>
<organism evidence="6 7">
    <name type="scientific">Betta splendens</name>
    <name type="common">Siamese fighting fish</name>
    <dbReference type="NCBI Taxonomy" id="158456"/>
    <lineage>
        <taxon>Eukaryota</taxon>
        <taxon>Metazoa</taxon>
        <taxon>Chordata</taxon>
        <taxon>Craniata</taxon>
        <taxon>Vertebrata</taxon>
        <taxon>Euteleostomi</taxon>
        <taxon>Actinopterygii</taxon>
        <taxon>Neopterygii</taxon>
        <taxon>Teleostei</taxon>
        <taxon>Neoteleostei</taxon>
        <taxon>Acanthomorphata</taxon>
        <taxon>Anabantaria</taxon>
        <taxon>Anabantiformes</taxon>
        <taxon>Anabantoidei</taxon>
        <taxon>Osphronemidae</taxon>
        <taxon>Betta</taxon>
    </lineage>
</organism>
<evidence type="ECO:0000256" key="3">
    <source>
        <dbReference type="SAM" id="MobiDB-lite"/>
    </source>
</evidence>
<dbReference type="PANTHER" id="PTHR13954:SF28">
    <property type="match status" value="1"/>
</dbReference>
<dbReference type="InterPro" id="IPR008271">
    <property type="entry name" value="Ser/Thr_kinase_AS"/>
</dbReference>
<dbReference type="GO" id="GO:0051082">
    <property type="term" value="F:unfolded protein binding"/>
    <property type="evidence" value="ECO:0007669"/>
    <property type="project" value="TreeGrafter"/>
</dbReference>
<keyword evidence="6" id="KW-1185">Reference proteome</keyword>
<dbReference type="PANTHER" id="PTHR13954">
    <property type="entry name" value="IRE1-RELATED"/>
    <property type="match status" value="1"/>
</dbReference>
<dbReference type="PROSITE" id="PS00108">
    <property type="entry name" value="PROTEIN_KINASE_ST"/>
    <property type="match status" value="1"/>
</dbReference>
<dbReference type="GO" id="GO:0036498">
    <property type="term" value="P:IRE1-mediated unfolded protein response"/>
    <property type="evidence" value="ECO:0007669"/>
    <property type="project" value="TreeGrafter"/>
</dbReference>
<evidence type="ECO:0000259" key="5">
    <source>
        <dbReference type="PROSITE" id="PS51392"/>
    </source>
</evidence>
<evidence type="ECO:0000256" key="2">
    <source>
        <dbReference type="ARBA" id="ARBA00022840"/>
    </source>
</evidence>
<proteinExistence type="predicted"/>
<protein>
    <submittedName>
        <fullName evidence="7">Serine/threonine-protein kinase/endoribonuclease IRE1-like isoform X2</fullName>
    </submittedName>
</protein>
<dbReference type="Gene3D" id="1.10.510.10">
    <property type="entry name" value="Transferase(Phosphotransferase) domain 1"/>
    <property type="match status" value="1"/>
</dbReference>
<dbReference type="GO" id="GO:0004674">
    <property type="term" value="F:protein serine/threonine kinase activity"/>
    <property type="evidence" value="ECO:0007669"/>
    <property type="project" value="InterPro"/>
</dbReference>
<feature type="region of interest" description="Disordered" evidence="3">
    <location>
        <begin position="347"/>
        <end position="366"/>
    </location>
</feature>
<sequence length="366" mass="42127">MSKCNYQVLKNEEGILRLPELDDPSIVRYVDSAEDQNFGYLCLQLCEYTLEYIRNKDAGPWIKKLVCQVLDSLKVLHSQKILHRDLKPQNVLIDVKGKARLADFGISRRLPKGQTTLRTGSAGTKCWMASETLEEETNTPYKSNTDIQVAGMLIYYMLSGGHHPFGDDFRCECNIVDGKYNLDQVKDVLAQDLIEWMIDSKPEQRPKVEECLKHPFFWLDDRRVEYLRRVGNRDEASNCRKANQELVNSLEQCAGDASKEWKHKFPQELVQKMDGKRKSYPENTLGLLRFIRNLHEHYIKDAAQVDLMTLFPDLFGRVYKFAKNQGWNSVTPLKQMFTKDVTPSFVASSTGPEENLGVPVQESHLT</sequence>
<evidence type="ECO:0000256" key="1">
    <source>
        <dbReference type="ARBA" id="ARBA00022741"/>
    </source>
</evidence>
<evidence type="ECO:0000313" key="6">
    <source>
        <dbReference type="Proteomes" id="UP000515150"/>
    </source>
</evidence>
<accession>A0A9W2Y7B2</accession>
<dbReference type="PROSITE" id="PS50011">
    <property type="entry name" value="PROTEIN_KINASE_DOM"/>
    <property type="match status" value="1"/>
</dbReference>
<feature type="domain" description="KEN" evidence="5">
    <location>
        <begin position="220"/>
        <end position="348"/>
    </location>
</feature>
<dbReference type="GO" id="GO:0070059">
    <property type="term" value="P:intrinsic apoptotic signaling pathway in response to endoplasmic reticulum stress"/>
    <property type="evidence" value="ECO:0007669"/>
    <property type="project" value="TreeGrafter"/>
</dbReference>
<dbReference type="InterPro" id="IPR045133">
    <property type="entry name" value="IRE1/2-like"/>
</dbReference>
<dbReference type="InterPro" id="IPR000719">
    <property type="entry name" value="Prot_kinase_dom"/>
</dbReference>
<dbReference type="GO" id="GO:0004521">
    <property type="term" value="F:RNA endonuclease activity"/>
    <property type="evidence" value="ECO:0007669"/>
    <property type="project" value="InterPro"/>
</dbReference>
<dbReference type="SUPFAM" id="SSF56112">
    <property type="entry name" value="Protein kinase-like (PK-like)"/>
    <property type="match status" value="1"/>
</dbReference>
<dbReference type="GO" id="GO:1990604">
    <property type="term" value="C:IRE1-TRAF2-ASK1 complex"/>
    <property type="evidence" value="ECO:0007669"/>
    <property type="project" value="TreeGrafter"/>
</dbReference>
<evidence type="ECO:0000313" key="7">
    <source>
        <dbReference type="RefSeq" id="XP_055369760.1"/>
    </source>
</evidence>
<evidence type="ECO:0000259" key="4">
    <source>
        <dbReference type="PROSITE" id="PS50011"/>
    </source>
</evidence>
<feature type="domain" description="Protein kinase" evidence="4">
    <location>
        <begin position="1"/>
        <end position="217"/>
    </location>
</feature>
<dbReference type="Pfam" id="PF06479">
    <property type="entry name" value="Ribonuc_2-5A"/>
    <property type="match status" value="1"/>
</dbReference>
<dbReference type="RefSeq" id="XP_055369760.1">
    <property type="nucleotide sequence ID" value="XM_055513785.1"/>
</dbReference>
<keyword evidence="1" id="KW-0547">Nucleotide-binding</keyword>
<reference evidence="7" key="1">
    <citation type="submission" date="2025-08" db="UniProtKB">
        <authorList>
            <consortium name="RefSeq"/>
        </authorList>
    </citation>
    <scope>IDENTIFICATION</scope>
</reference>
<keyword evidence="2" id="KW-0067">ATP-binding</keyword>
<dbReference type="PROSITE" id="PS51392">
    <property type="entry name" value="KEN"/>
    <property type="match status" value="1"/>
</dbReference>
<dbReference type="GO" id="GO:0005524">
    <property type="term" value="F:ATP binding"/>
    <property type="evidence" value="ECO:0007669"/>
    <property type="project" value="UniProtKB-KW"/>
</dbReference>
<dbReference type="AlphaFoldDB" id="A0A9W2Y7B2"/>
<dbReference type="Pfam" id="PF00069">
    <property type="entry name" value="Pkinase"/>
    <property type="match status" value="1"/>
</dbReference>
<gene>
    <name evidence="7" type="primary">LOC114868756</name>
</gene>
<dbReference type="InterPro" id="IPR038357">
    <property type="entry name" value="KEN_sf"/>
</dbReference>
<dbReference type="Gene3D" id="1.20.1440.180">
    <property type="entry name" value="KEN domain"/>
    <property type="match status" value="1"/>
</dbReference>
<dbReference type="GO" id="GO:0006397">
    <property type="term" value="P:mRNA processing"/>
    <property type="evidence" value="ECO:0007669"/>
    <property type="project" value="InterPro"/>
</dbReference>
<dbReference type="SMART" id="SM00220">
    <property type="entry name" value="S_TKc"/>
    <property type="match status" value="1"/>
</dbReference>
<dbReference type="GeneID" id="114868756"/>
<dbReference type="InterPro" id="IPR011009">
    <property type="entry name" value="Kinase-like_dom_sf"/>
</dbReference>
<dbReference type="Proteomes" id="UP000515150">
    <property type="component" value="Chromosome 2"/>
</dbReference>
<name>A0A9W2Y7B2_BETSP</name>